<dbReference type="EMBL" id="CAJFDI010000002">
    <property type="protein sequence ID" value="CAD5214150.1"/>
    <property type="molecule type" value="Genomic_DNA"/>
</dbReference>
<organism evidence="3 5">
    <name type="scientific">Bursaphelenchus xylophilus</name>
    <name type="common">Pinewood nematode worm</name>
    <name type="synonym">Aphelenchoides xylophilus</name>
    <dbReference type="NCBI Taxonomy" id="6326"/>
    <lineage>
        <taxon>Eukaryota</taxon>
        <taxon>Metazoa</taxon>
        <taxon>Ecdysozoa</taxon>
        <taxon>Nematoda</taxon>
        <taxon>Chromadorea</taxon>
        <taxon>Rhabditida</taxon>
        <taxon>Tylenchina</taxon>
        <taxon>Tylenchomorpha</taxon>
        <taxon>Aphelenchoidea</taxon>
        <taxon>Aphelenchoididae</taxon>
        <taxon>Bursaphelenchus</taxon>
    </lineage>
</organism>
<sequence>MKTLLFVLLLQSFLLSVAVEKTEDELLAEKCGQILRAAKRQTSYDSFAEMVLAFKHDATTLANENGLKTQVGPLIKNATERFLSLPESDILGKKLMEFIETLKQIRKILISKADAVELLPFDIPIHYLLILCKENGDILGSLQKIEQVSHLNGTMLTNRFINLFTTSYQLGEYLNFNPSEEMEKVIDAAFKLDVTNILGKPYDDFIASIRGLRNAFIDHKANPNTLERLDVFVRILEKTKNSGQNVTPK</sequence>
<reference evidence="5" key="1">
    <citation type="submission" date="2016-11" db="UniProtKB">
        <authorList>
            <consortium name="WormBaseParasite"/>
        </authorList>
    </citation>
    <scope>IDENTIFICATION</scope>
</reference>
<feature type="chain" id="PRO_5035359889" evidence="1">
    <location>
        <begin position="19"/>
        <end position="249"/>
    </location>
</feature>
<dbReference type="Proteomes" id="UP000659654">
    <property type="component" value="Unassembled WGS sequence"/>
</dbReference>
<keyword evidence="1" id="KW-0732">Signal</keyword>
<dbReference type="AlphaFoldDB" id="A0A1I7SCE6"/>
<name>A0A1I7SCE6_BURXY</name>
<evidence type="ECO:0000313" key="3">
    <source>
        <dbReference type="Proteomes" id="UP000095284"/>
    </source>
</evidence>
<dbReference type="Proteomes" id="UP000582659">
    <property type="component" value="Unassembled WGS sequence"/>
</dbReference>
<evidence type="ECO:0000313" key="2">
    <source>
        <dbReference type="EMBL" id="CAD5214150.1"/>
    </source>
</evidence>
<feature type="signal peptide" evidence="1">
    <location>
        <begin position="1"/>
        <end position="18"/>
    </location>
</feature>
<evidence type="ECO:0000256" key="1">
    <source>
        <dbReference type="SAM" id="SignalP"/>
    </source>
</evidence>
<evidence type="ECO:0000313" key="5">
    <source>
        <dbReference type="WBParaSite" id="BXY_1069700.1"/>
    </source>
</evidence>
<dbReference type="Proteomes" id="UP000095284">
    <property type="component" value="Unplaced"/>
</dbReference>
<evidence type="ECO:0000313" key="4">
    <source>
        <dbReference type="Proteomes" id="UP000659654"/>
    </source>
</evidence>
<reference evidence="2" key="2">
    <citation type="submission" date="2020-09" db="EMBL/GenBank/DDBJ databases">
        <authorList>
            <person name="Kikuchi T."/>
        </authorList>
    </citation>
    <scope>NUCLEOTIDE SEQUENCE</scope>
    <source>
        <strain evidence="2">Ka4C1</strain>
    </source>
</reference>
<accession>A0A1I7SCE6</accession>
<gene>
    <name evidence="2" type="ORF">BXYJ_LOCUS3386</name>
</gene>
<dbReference type="EMBL" id="CAJFCV020000002">
    <property type="protein sequence ID" value="CAG9094251.1"/>
    <property type="molecule type" value="Genomic_DNA"/>
</dbReference>
<protein>
    <submittedName>
        <fullName evidence="2">(pine wood nematode) hypothetical protein</fullName>
    </submittedName>
</protein>
<proteinExistence type="predicted"/>
<keyword evidence="4" id="KW-1185">Reference proteome</keyword>
<dbReference type="WBParaSite" id="BXY_1069700.1">
    <property type="protein sequence ID" value="BXY_1069700.1"/>
    <property type="gene ID" value="BXY_1069700"/>
</dbReference>